<dbReference type="SUPFAM" id="SSF53474">
    <property type="entry name" value="alpha/beta-Hydrolases"/>
    <property type="match status" value="1"/>
</dbReference>
<dbReference type="InterPro" id="IPR029058">
    <property type="entry name" value="AB_hydrolase_fold"/>
</dbReference>
<dbReference type="GO" id="GO:0008610">
    <property type="term" value="P:lipid biosynthetic process"/>
    <property type="evidence" value="ECO:0007669"/>
    <property type="project" value="TreeGrafter"/>
</dbReference>
<gene>
    <name evidence="4" type="ORF">KCV87_00080</name>
</gene>
<dbReference type="Pfam" id="PF00975">
    <property type="entry name" value="Thioesterase"/>
    <property type="match status" value="1"/>
</dbReference>
<proteinExistence type="inferred from homology"/>
<dbReference type="GO" id="GO:0016787">
    <property type="term" value="F:hydrolase activity"/>
    <property type="evidence" value="ECO:0007669"/>
    <property type="project" value="UniProtKB-KW"/>
</dbReference>
<dbReference type="Gene3D" id="3.40.50.1820">
    <property type="entry name" value="alpha/beta hydrolase"/>
    <property type="match status" value="1"/>
</dbReference>
<dbReference type="SMART" id="SM00824">
    <property type="entry name" value="PKS_TE"/>
    <property type="match status" value="1"/>
</dbReference>
<reference evidence="4" key="1">
    <citation type="submission" date="2021-04" db="EMBL/GenBank/DDBJ databases">
        <title>Genomic sequence of Actinosynnema pretiosum subsp. pretiosum ATCC 31280 (C-14919).</title>
        <authorList>
            <person name="Bai L."/>
            <person name="Wang X."/>
            <person name="Xiao Y."/>
        </authorList>
    </citation>
    <scope>NUCLEOTIDE SEQUENCE</scope>
    <source>
        <strain evidence="4">ATCC 31280</strain>
    </source>
</reference>
<evidence type="ECO:0000256" key="1">
    <source>
        <dbReference type="ARBA" id="ARBA00007169"/>
    </source>
</evidence>
<dbReference type="InterPro" id="IPR001031">
    <property type="entry name" value="Thioesterase"/>
</dbReference>
<dbReference type="PANTHER" id="PTHR11487:SF0">
    <property type="entry name" value="S-ACYL FATTY ACID SYNTHASE THIOESTERASE, MEDIUM CHAIN"/>
    <property type="match status" value="1"/>
</dbReference>
<dbReference type="InterPro" id="IPR012223">
    <property type="entry name" value="TEII"/>
</dbReference>
<dbReference type="PANTHER" id="PTHR11487">
    <property type="entry name" value="THIOESTERASE"/>
    <property type="match status" value="1"/>
</dbReference>
<protein>
    <submittedName>
        <fullName evidence="4">Thioesterase</fullName>
    </submittedName>
</protein>
<evidence type="ECO:0000256" key="2">
    <source>
        <dbReference type="ARBA" id="ARBA00022801"/>
    </source>
</evidence>
<sequence length="250" mass="27269">MIVDETAARWARTYHPNPTAPVRLVCFPHAGGSASYYHPLSARFGPSWDVVALQYPGRQDRRLEPCVDDLERLADLVADVLRGLPAKPTVFFGHSMGAALAFETAVRLERDGAGPREVVASGRRGPNTRADEQVHLLDDRGVLAEVRALSGTDSALLDDEELMRMALPAIRADYTAIETYRCPPDRRIAADLTVLTGDADPKTTVEEAAAWEPHTTGAFQLEVFPGGHFFIATQARAVGDRIERALKAAL</sequence>
<accession>A0AA45L6T5</accession>
<dbReference type="Proteomes" id="UP000677152">
    <property type="component" value="Chromosome"/>
</dbReference>
<keyword evidence="2" id="KW-0378">Hydrolase</keyword>
<dbReference type="EMBL" id="CP073249">
    <property type="protein sequence ID" value="QUF04589.1"/>
    <property type="molecule type" value="Genomic_DNA"/>
</dbReference>
<evidence type="ECO:0000313" key="5">
    <source>
        <dbReference type="Proteomes" id="UP000677152"/>
    </source>
</evidence>
<name>A0AA45L6T5_9PSEU</name>
<evidence type="ECO:0000259" key="3">
    <source>
        <dbReference type="SMART" id="SM00824"/>
    </source>
</evidence>
<feature type="domain" description="Thioesterase TesA-like" evidence="3">
    <location>
        <begin position="25"/>
        <end position="242"/>
    </location>
</feature>
<dbReference type="InterPro" id="IPR020802">
    <property type="entry name" value="TesA-like"/>
</dbReference>
<comment type="similarity">
    <text evidence="1">Belongs to the thioesterase family.</text>
</comment>
<organism evidence="4 5">
    <name type="scientific">Actinosynnema pretiosum subsp. pretiosum</name>
    <dbReference type="NCBI Taxonomy" id="103721"/>
    <lineage>
        <taxon>Bacteria</taxon>
        <taxon>Bacillati</taxon>
        <taxon>Actinomycetota</taxon>
        <taxon>Actinomycetes</taxon>
        <taxon>Pseudonocardiales</taxon>
        <taxon>Pseudonocardiaceae</taxon>
        <taxon>Actinosynnema</taxon>
    </lineage>
</organism>
<dbReference type="AlphaFoldDB" id="A0AA45L6T5"/>
<evidence type="ECO:0000313" key="4">
    <source>
        <dbReference type="EMBL" id="QUF04589.1"/>
    </source>
</evidence>